<organism evidence="9 10">
    <name type="scientific">Bartonella taylorii 8TBB</name>
    <dbReference type="NCBI Taxonomy" id="1094560"/>
    <lineage>
        <taxon>Bacteria</taxon>
        <taxon>Pseudomonadati</taxon>
        <taxon>Pseudomonadota</taxon>
        <taxon>Alphaproteobacteria</taxon>
        <taxon>Hyphomicrobiales</taxon>
        <taxon>Bartonellaceae</taxon>
        <taxon>Bartonella</taxon>
    </lineage>
</organism>
<evidence type="ECO:0000256" key="5">
    <source>
        <dbReference type="ARBA" id="ARBA00022741"/>
    </source>
</evidence>
<keyword evidence="5 8" id="KW-0547">Nucleotide-binding</keyword>
<comment type="function">
    <text evidence="8">Catalyzes the condensation of pantoate with beta-alanine in an ATP-dependent reaction via a pantoyl-adenylate intermediate.</text>
</comment>
<dbReference type="Proteomes" id="UP000002648">
    <property type="component" value="Unassembled WGS sequence"/>
</dbReference>
<comment type="subunit">
    <text evidence="8">Homodimer.</text>
</comment>
<protein>
    <recommendedName>
        <fullName evidence="8">Pantothenate synthetase</fullName>
        <shortName evidence="8">PS</shortName>
        <ecNumber evidence="8">6.3.2.1</ecNumber>
    </recommendedName>
    <alternativeName>
        <fullName evidence="8">Pantoate--beta-alanine ligase</fullName>
    </alternativeName>
    <alternativeName>
        <fullName evidence="8">Pantoate-activating enzyme</fullName>
    </alternativeName>
</protein>
<evidence type="ECO:0000256" key="8">
    <source>
        <dbReference type="HAMAP-Rule" id="MF_00158"/>
    </source>
</evidence>
<comment type="miscellaneous">
    <text evidence="8">The reaction proceeds by a bi uni uni bi ping pong mechanism.</text>
</comment>
<dbReference type="PANTHER" id="PTHR21299:SF1">
    <property type="entry name" value="PANTOATE--BETA-ALANINE LIGASE"/>
    <property type="match status" value="1"/>
</dbReference>
<feature type="binding site" evidence="8">
    <location>
        <position position="155"/>
    </location>
    <ligand>
        <name>(R)-pantoate</name>
        <dbReference type="ChEBI" id="CHEBI:15980"/>
    </ligand>
</feature>
<dbReference type="EMBL" id="AIMD01000035">
    <property type="protein sequence ID" value="EJF94327.1"/>
    <property type="molecule type" value="Genomic_DNA"/>
</dbReference>
<dbReference type="InterPro" id="IPR003721">
    <property type="entry name" value="Pantoate_ligase"/>
</dbReference>
<evidence type="ECO:0000256" key="7">
    <source>
        <dbReference type="ARBA" id="ARBA00048258"/>
    </source>
</evidence>
<keyword evidence="10" id="KW-1185">Reference proteome</keyword>
<dbReference type="EC" id="6.3.2.1" evidence="8"/>
<feature type="binding site" evidence="8">
    <location>
        <begin position="186"/>
        <end position="189"/>
    </location>
    <ligand>
        <name>ATP</name>
        <dbReference type="ChEBI" id="CHEBI:30616"/>
    </ligand>
</feature>
<dbReference type="OrthoDB" id="9773087at2"/>
<gene>
    <name evidence="8" type="primary">panC</name>
    <name evidence="9" type="ORF">ME9_01248</name>
</gene>
<dbReference type="NCBIfam" id="TIGR00018">
    <property type="entry name" value="panC"/>
    <property type="match status" value="1"/>
</dbReference>
<dbReference type="FunFam" id="3.40.50.620:FF:000013">
    <property type="entry name" value="Pantothenate synthetase"/>
    <property type="match status" value="1"/>
</dbReference>
<keyword evidence="8" id="KW-0963">Cytoplasm</keyword>
<evidence type="ECO:0000256" key="4">
    <source>
        <dbReference type="ARBA" id="ARBA00022655"/>
    </source>
</evidence>
<feature type="binding site" evidence="8">
    <location>
        <position position="63"/>
    </location>
    <ligand>
        <name>beta-alanine</name>
        <dbReference type="ChEBI" id="CHEBI:57966"/>
    </ligand>
</feature>
<feature type="active site" description="Proton donor" evidence="8">
    <location>
        <position position="39"/>
    </location>
</feature>
<dbReference type="InterPro" id="IPR042176">
    <property type="entry name" value="Pantoate_ligase_C"/>
</dbReference>
<dbReference type="RefSeq" id="WP_004860330.1">
    <property type="nucleotide sequence ID" value="NZ_JH725052.1"/>
</dbReference>
<comment type="subcellular location">
    <subcellularLocation>
        <location evidence="8">Cytoplasm</location>
    </subcellularLocation>
</comment>
<dbReference type="PANTHER" id="PTHR21299">
    <property type="entry name" value="CYTIDYLATE KINASE/PANTOATE-BETA-ALANINE LIGASE"/>
    <property type="match status" value="1"/>
</dbReference>
<feature type="binding site" evidence="8">
    <location>
        <position position="178"/>
    </location>
    <ligand>
        <name>ATP</name>
        <dbReference type="ChEBI" id="CHEBI:30616"/>
    </ligand>
</feature>
<dbReference type="Gene3D" id="3.40.50.620">
    <property type="entry name" value="HUPs"/>
    <property type="match status" value="1"/>
</dbReference>
<dbReference type="GO" id="GO:0005524">
    <property type="term" value="F:ATP binding"/>
    <property type="evidence" value="ECO:0007669"/>
    <property type="project" value="UniProtKB-KW"/>
</dbReference>
<feature type="binding site" evidence="8">
    <location>
        <begin position="149"/>
        <end position="152"/>
    </location>
    <ligand>
        <name>ATP</name>
        <dbReference type="ChEBI" id="CHEBI:30616"/>
    </ligand>
</feature>
<comment type="similarity">
    <text evidence="2 8">Belongs to the pantothenate synthetase family.</text>
</comment>
<dbReference type="InterPro" id="IPR004821">
    <property type="entry name" value="Cyt_trans-like"/>
</dbReference>
<keyword evidence="6 8" id="KW-0067">ATP-binding</keyword>
<dbReference type="Pfam" id="PF02569">
    <property type="entry name" value="Pantoate_ligase"/>
    <property type="match status" value="1"/>
</dbReference>
<dbReference type="NCBIfam" id="TIGR00125">
    <property type="entry name" value="cyt_tran_rel"/>
    <property type="match status" value="1"/>
</dbReference>
<feature type="binding site" evidence="8">
    <location>
        <begin position="32"/>
        <end position="39"/>
    </location>
    <ligand>
        <name>ATP</name>
        <dbReference type="ChEBI" id="CHEBI:30616"/>
    </ligand>
</feature>
<sequence>MKMRILKTISEVRQYIAAERCLGLSIGFVPTMGALHEGHLALVQQARATCDRVLVSIFVNPKQFGPNEGFDKYPRDLVGDCALLKKAGVEYVFAPSVEEMWPLGNDTIVEVGKLSRILIGRLRPRHFCGVTSVVAKLFNIVQPDKAFFGEKDFQQILIIRRMVEDLAFPIEIVGVPILREADGLACSSRNQLLTLEDRKAAKIIPKSGKAAEKLYRQGERSVDKLCKIVRDILQQESRAIIESVDLRDMETLCEVKGRLKKPAVLLLTVRFGTVRLIDQYILQEKHENECT</sequence>
<keyword evidence="4 8" id="KW-0566">Pantothenate biosynthesis</keyword>
<evidence type="ECO:0000256" key="2">
    <source>
        <dbReference type="ARBA" id="ARBA00009256"/>
    </source>
</evidence>
<reference evidence="9 10" key="1">
    <citation type="submission" date="2012-03" db="EMBL/GenBank/DDBJ databases">
        <title>The Genome Sequence of Bartonella taylorii 8TBB.</title>
        <authorList>
            <consortium name="The Broad Institute Genome Sequencing Platform"/>
            <consortium name="The Broad Institute Genome Sequencing Center for Infectious Disease"/>
            <person name="Feldgarden M."/>
            <person name="Kirby J."/>
            <person name="Kosoy M."/>
            <person name="Birtles R."/>
            <person name="Probert W.S."/>
            <person name="Chiaraviglio L."/>
            <person name="Young S.K."/>
            <person name="Zeng Q."/>
            <person name="Gargeya S."/>
            <person name="Fitzgerald M."/>
            <person name="Haas B."/>
            <person name="Abouelleil A."/>
            <person name="Alvarado L."/>
            <person name="Arachchi H.M."/>
            <person name="Berlin A."/>
            <person name="Chapman S.B."/>
            <person name="Gearin G."/>
            <person name="Goldberg J."/>
            <person name="Griggs A."/>
            <person name="Gujja S."/>
            <person name="Hansen M."/>
            <person name="Heiman D."/>
            <person name="Howarth C."/>
            <person name="Larimer J."/>
            <person name="Lui A."/>
            <person name="MacDonald P.J.P."/>
            <person name="McCowen C."/>
            <person name="Montmayeur A."/>
            <person name="Murphy C."/>
            <person name="Neiman D."/>
            <person name="Pearson M."/>
            <person name="Priest M."/>
            <person name="Roberts A."/>
            <person name="Saif S."/>
            <person name="Shea T."/>
            <person name="Sisk P."/>
            <person name="Stolte C."/>
            <person name="Sykes S."/>
            <person name="Wortman J."/>
            <person name="Nusbaum C."/>
            <person name="Birren B."/>
        </authorList>
    </citation>
    <scope>NUCLEOTIDE SEQUENCE [LARGE SCALE GENOMIC DNA]</scope>
    <source>
        <strain evidence="9 10">8TBB</strain>
    </source>
</reference>
<dbReference type="HAMAP" id="MF_00158">
    <property type="entry name" value="PanC"/>
    <property type="match status" value="1"/>
</dbReference>
<evidence type="ECO:0000313" key="10">
    <source>
        <dbReference type="Proteomes" id="UP000002648"/>
    </source>
</evidence>
<dbReference type="AlphaFoldDB" id="A0A9P2RZB7"/>
<dbReference type="Gene3D" id="3.30.1300.10">
    <property type="entry name" value="Pantoate-beta-alanine ligase, C-terminal domain"/>
    <property type="match status" value="1"/>
</dbReference>
<dbReference type="CDD" id="cd00560">
    <property type="entry name" value="PanC"/>
    <property type="match status" value="1"/>
</dbReference>
<dbReference type="InterPro" id="IPR014729">
    <property type="entry name" value="Rossmann-like_a/b/a_fold"/>
</dbReference>
<dbReference type="GO" id="GO:0005829">
    <property type="term" value="C:cytosol"/>
    <property type="evidence" value="ECO:0007669"/>
    <property type="project" value="TreeGrafter"/>
</dbReference>
<keyword evidence="3 8" id="KW-0436">Ligase</keyword>
<comment type="caution">
    <text evidence="9">The sequence shown here is derived from an EMBL/GenBank/DDBJ whole genome shotgun (WGS) entry which is preliminary data.</text>
</comment>
<accession>A0A9P2RZB7</accession>
<evidence type="ECO:0000256" key="6">
    <source>
        <dbReference type="ARBA" id="ARBA00022840"/>
    </source>
</evidence>
<comment type="catalytic activity">
    <reaction evidence="7 8">
        <text>(R)-pantoate + beta-alanine + ATP = (R)-pantothenate + AMP + diphosphate + H(+)</text>
        <dbReference type="Rhea" id="RHEA:10912"/>
        <dbReference type="ChEBI" id="CHEBI:15378"/>
        <dbReference type="ChEBI" id="CHEBI:15980"/>
        <dbReference type="ChEBI" id="CHEBI:29032"/>
        <dbReference type="ChEBI" id="CHEBI:30616"/>
        <dbReference type="ChEBI" id="CHEBI:33019"/>
        <dbReference type="ChEBI" id="CHEBI:57966"/>
        <dbReference type="ChEBI" id="CHEBI:456215"/>
        <dbReference type="EC" id="6.3.2.1"/>
    </reaction>
</comment>
<dbReference type="GO" id="GO:0015940">
    <property type="term" value="P:pantothenate biosynthetic process"/>
    <property type="evidence" value="ECO:0007669"/>
    <property type="project" value="UniProtKB-UniRule"/>
</dbReference>
<feature type="binding site" evidence="8">
    <location>
        <position position="63"/>
    </location>
    <ligand>
        <name>(R)-pantoate</name>
        <dbReference type="ChEBI" id="CHEBI:15980"/>
    </ligand>
</feature>
<proteinExistence type="inferred from homology"/>
<evidence type="ECO:0000256" key="3">
    <source>
        <dbReference type="ARBA" id="ARBA00022598"/>
    </source>
</evidence>
<evidence type="ECO:0000313" key="9">
    <source>
        <dbReference type="EMBL" id="EJF94327.1"/>
    </source>
</evidence>
<name>A0A9P2RZB7_BARTA</name>
<evidence type="ECO:0000256" key="1">
    <source>
        <dbReference type="ARBA" id="ARBA00004990"/>
    </source>
</evidence>
<comment type="pathway">
    <text evidence="1 8">Cofactor biosynthesis; (R)-pantothenate biosynthesis; (R)-pantothenate from (R)-pantoate and beta-alanine: step 1/1.</text>
</comment>
<dbReference type="SUPFAM" id="SSF52374">
    <property type="entry name" value="Nucleotidylyl transferase"/>
    <property type="match status" value="1"/>
</dbReference>
<dbReference type="GO" id="GO:0004592">
    <property type="term" value="F:pantoate-beta-alanine ligase activity"/>
    <property type="evidence" value="ECO:0007669"/>
    <property type="project" value="UniProtKB-UniRule"/>
</dbReference>